<dbReference type="CDD" id="cd17039">
    <property type="entry name" value="Ubl_ubiquitin_like"/>
    <property type="match status" value="1"/>
</dbReference>
<organism evidence="2 3">
    <name type="scientific">Genlisea aurea</name>
    <dbReference type="NCBI Taxonomy" id="192259"/>
    <lineage>
        <taxon>Eukaryota</taxon>
        <taxon>Viridiplantae</taxon>
        <taxon>Streptophyta</taxon>
        <taxon>Embryophyta</taxon>
        <taxon>Tracheophyta</taxon>
        <taxon>Spermatophyta</taxon>
        <taxon>Magnoliopsida</taxon>
        <taxon>eudicotyledons</taxon>
        <taxon>Gunneridae</taxon>
        <taxon>Pentapetalae</taxon>
        <taxon>asterids</taxon>
        <taxon>lamiids</taxon>
        <taxon>Lamiales</taxon>
        <taxon>Lentibulariaceae</taxon>
        <taxon>Genlisea</taxon>
    </lineage>
</organism>
<dbReference type="PANTHER" id="PTHR10621">
    <property type="entry name" value="UV EXCISION REPAIR PROTEIN RAD23"/>
    <property type="match status" value="1"/>
</dbReference>
<dbReference type="InterPro" id="IPR000626">
    <property type="entry name" value="Ubiquitin-like_dom"/>
</dbReference>
<dbReference type="Proteomes" id="UP000015453">
    <property type="component" value="Unassembled WGS sequence"/>
</dbReference>
<reference evidence="2 3" key="1">
    <citation type="journal article" date="2013" name="BMC Genomics">
        <title>The miniature genome of a carnivorous plant Genlisea aurea contains a low number of genes and short non-coding sequences.</title>
        <authorList>
            <person name="Leushkin E.V."/>
            <person name="Sutormin R.A."/>
            <person name="Nabieva E.R."/>
            <person name="Penin A.A."/>
            <person name="Kondrashov A.S."/>
            <person name="Logacheva M.D."/>
        </authorList>
    </citation>
    <scope>NUCLEOTIDE SEQUENCE [LARGE SCALE GENOMIC DNA]</scope>
</reference>
<name>S8C4J1_9LAMI</name>
<feature type="domain" description="Ubiquitin-like" evidence="1">
    <location>
        <begin position="79"/>
        <end position="138"/>
    </location>
</feature>
<accession>S8C4J1</accession>
<dbReference type="InterPro" id="IPR029071">
    <property type="entry name" value="Ubiquitin-like_domsf"/>
</dbReference>
<dbReference type="SUPFAM" id="SSF54236">
    <property type="entry name" value="Ubiquitin-like"/>
    <property type="match status" value="2"/>
</dbReference>
<evidence type="ECO:0000313" key="2">
    <source>
        <dbReference type="EMBL" id="EPS61805.1"/>
    </source>
</evidence>
<evidence type="ECO:0000259" key="1">
    <source>
        <dbReference type="PROSITE" id="PS50053"/>
    </source>
</evidence>
<dbReference type="PANTHER" id="PTHR10621:SF0">
    <property type="entry name" value="UV EXCISION REPAIR PROTEIN RAD23"/>
    <property type="match status" value="1"/>
</dbReference>
<dbReference type="GO" id="GO:0005654">
    <property type="term" value="C:nucleoplasm"/>
    <property type="evidence" value="ECO:0007669"/>
    <property type="project" value="TreeGrafter"/>
</dbReference>
<evidence type="ECO:0000313" key="3">
    <source>
        <dbReference type="Proteomes" id="UP000015453"/>
    </source>
</evidence>
<dbReference type="Gene3D" id="3.10.20.90">
    <property type="entry name" value="Phosphatidylinositol 3-kinase Catalytic Subunit, Chain A, domain 1"/>
    <property type="match status" value="2"/>
</dbReference>
<dbReference type="GO" id="GO:0005829">
    <property type="term" value="C:cytosol"/>
    <property type="evidence" value="ECO:0007669"/>
    <property type="project" value="TreeGrafter"/>
</dbReference>
<sequence length="220" mass="23863">MRITVAMKTGEFFMDVGFRESILEIKTRIQRMTGIPIHSQTLTTVYGCDLADGFDVEDYPAITDGARLHLVVAVPGPRFTVTLKYPSGETPMEVDGAETVLSLKEKIHIMDGTPIRRMSLSFGGAEMADSATLSDCGVGGAKGFEIRVSVKTMNRSSSSGGEVQARTVEFVVQTSSVFHNARIPVEVPETATVDELSGMLIGMGLLPVDGYVFVHKQRLM</sequence>
<comment type="caution">
    <text evidence="2">The sequence shown here is derived from an EMBL/GenBank/DDBJ whole genome shotgun (WGS) entry which is preliminary data.</text>
</comment>
<dbReference type="GO" id="GO:0043161">
    <property type="term" value="P:proteasome-mediated ubiquitin-dependent protein catabolic process"/>
    <property type="evidence" value="ECO:0007669"/>
    <property type="project" value="TreeGrafter"/>
</dbReference>
<dbReference type="SMART" id="SM00213">
    <property type="entry name" value="UBQ"/>
    <property type="match status" value="2"/>
</dbReference>
<dbReference type="Pfam" id="PF00240">
    <property type="entry name" value="ubiquitin"/>
    <property type="match status" value="2"/>
</dbReference>
<protein>
    <recommendedName>
        <fullName evidence="1">Ubiquitin-like domain-containing protein</fullName>
    </recommendedName>
</protein>
<dbReference type="PROSITE" id="PS50053">
    <property type="entry name" value="UBIQUITIN_2"/>
    <property type="match status" value="2"/>
</dbReference>
<feature type="non-terminal residue" evidence="2">
    <location>
        <position position="220"/>
    </location>
</feature>
<dbReference type="OrthoDB" id="428577at2759"/>
<proteinExistence type="predicted"/>
<dbReference type="AlphaFoldDB" id="S8C4J1"/>
<feature type="domain" description="Ubiquitin-like" evidence="1">
    <location>
        <begin position="1"/>
        <end position="77"/>
    </location>
</feature>
<keyword evidence="3" id="KW-1185">Reference proteome</keyword>
<dbReference type="GO" id="GO:0043130">
    <property type="term" value="F:ubiquitin binding"/>
    <property type="evidence" value="ECO:0007669"/>
    <property type="project" value="TreeGrafter"/>
</dbReference>
<dbReference type="GO" id="GO:0070628">
    <property type="term" value="F:proteasome binding"/>
    <property type="evidence" value="ECO:0007669"/>
    <property type="project" value="TreeGrafter"/>
</dbReference>
<gene>
    <name evidence="2" type="ORF">M569_12992</name>
</gene>
<dbReference type="EMBL" id="AUSU01006582">
    <property type="protein sequence ID" value="EPS61805.1"/>
    <property type="molecule type" value="Genomic_DNA"/>
</dbReference>
<dbReference type="GO" id="GO:0031593">
    <property type="term" value="F:polyubiquitin modification-dependent protein binding"/>
    <property type="evidence" value="ECO:0007669"/>
    <property type="project" value="TreeGrafter"/>
</dbReference>